<dbReference type="Pfam" id="PF22617">
    <property type="entry name" value="HCS_D2"/>
    <property type="match status" value="1"/>
</dbReference>
<dbReference type="InterPro" id="IPR013785">
    <property type="entry name" value="Aldolase_TIM"/>
</dbReference>
<proteinExistence type="inferred from homology"/>
<sequence>MTPEQKLDLALRIEALGVDTIETGFPASSPAEAEATRMISRSLTRARFTTFSRALRQDVEVAVAAGGIENHEVQILATASDLHLERKRRITRAEAVDEITDTVKFAAATGVPSVSVALEDASRGADDLLHALVDAAAGAGATCFAVGDTSGCLTPAEYGELIAKIRAWAPPHVQVFTHCHEDFGLSLANTVAGLQAGADGAQTTVGGIGERAGNTAMEELVALLTYKNERYGLYTDVDPAGMYDAYSALRRHIGLAQPRNKAIFGAYAFGTAAGIHQQGVLRDPSTYEFVEPARFGRTRSMLIARHSGRSVLRHLLDQLGAELDEGWVDELYRRHITDRPGGDCEDISVLRARLADELRLTGTR</sequence>
<evidence type="ECO:0000256" key="4">
    <source>
        <dbReference type="ARBA" id="ARBA00023211"/>
    </source>
</evidence>
<evidence type="ECO:0000313" key="6">
    <source>
        <dbReference type="EMBL" id="GIH26479.1"/>
    </source>
</evidence>
<evidence type="ECO:0000256" key="1">
    <source>
        <dbReference type="ARBA" id="ARBA00009396"/>
    </source>
</evidence>
<dbReference type="Gene3D" id="3.20.20.70">
    <property type="entry name" value="Aldolase class I"/>
    <property type="match status" value="1"/>
</dbReference>
<comment type="similarity">
    <text evidence="1">Belongs to the alpha-IPM synthase/homocitrate synthase family. LeuA type 1 subfamily.</text>
</comment>
<accession>A0A919ULZ3</accession>
<keyword evidence="3" id="KW-0808">Transferase</keyword>
<dbReference type="Gene3D" id="1.10.238.260">
    <property type="match status" value="1"/>
</dbReference>
<evidence type="ECO:0000313" key="7">
    <source>
        <dbReference type="Proteomes" id="UP000640052"/>
    </source>
</evidence>
<dbReference type="InterPro" id="IPR000891">
    <property type="entry name" value="PYR_CT"/>
</dbReference>
<dbReference type="SUPFAM" id="SSF51569">
    <property type="entry name" value="Aldolase"/>
    <property type="match status" value="1"/>
</dbReference>
<gene>
    <name evidence="6" type="ORF">Aph01nite_47890</name>
</gene>
<reference evidence="6" key="1">
    <citation type="submission" date="2021-01" db="EMBL/GenBank/DDBJ databases">
        <title>Whole genome shotgun sequence of Acrocarpospora phusangensis NBRC 108782.</title>
        <authorList>
            <person name="Komaki H."/>
            <person name="Tamura T."/>
        </authorList>
    </citation>
    <scope>NUCLEOTIDE SEQUENCE</scope>
    <source>
        <strain evidence="6">NBRC 108782</strain>
    </source>
</reference>
<evidence type="ECO:0000259" key="5">
    <source>
        <dbReference type="PROSITE" id="PS50991"/>
    </source>
</evidence>
<keyword evidence="4" id="KW-0464">Manganese</keyword>
<keyword evidence="7" id="KW-1185">Reference proteome</keyword>
<protein>
    <recommendedName>
        <fullName evidence="5">Pyruvate carboxyltransferase domain-containing protein</fullName>
    </recommendedName>
</protein>
<keyword evidence="2" id="KW-0432">Leucine biosynthesis</keyword>
<feature type="domain" description="Pyruvate carboxyltransferase" evidence="5">
    <location>
        <begin position="1"/>
        <end position="243"/>
    </location>
</feature>
<dbReference type="PROSITE" id="PS50991">
    <property type="entry name" value="PYR_CT"/>
    <property type="match status" value="1"/>
</dbReference>
<dbReference type="PANTHER" id="PTHR10277:SF9">
    <property type="entry name" value="2-ISOPROPYLMALATE SYNTHASE 1, CHLOROPLASTIC-RELATED"/>
    <property type="match status" value="1"/>
</dbReference>
<evidence type="ECO:0000256" key="2">
    <source>
        <dbReference type="ARBA" id="ARBA00022430"/>
    </source>
</evidence>
<dbReference type="EMBL" id="BOOA01000040">
    <property type="protein sequence ID" value="GIH26479.1"/>
    <property type="molecule type" value="Genomic_DNA"/>
</dbReference>
<dbReference type="GO" id="GO:0003852">
    <property type="term" value="F:2-isopropylmalate synthase activity"/>
    <property type="evidence" value="ECO:0007669"/>
    <property type="project" value="TreeGrafter"/>
</dbReference>
<keyword evidence="2" id="KW-0028">Amino-acid biosynthesis</keyword>
<evidence type="ECO:0000256" key="3">
    <source>
        <dbReference type="ARBA" id="ARBA00022679"/>
    </source>
</evidence>
<comment type="caution">
    <text evidence="6">The sequence shown here is derived from an EMBL/GenBank/DDBJ whole genome shotgun (WGS) entry which is preliminary data.</text>
</comment>
<dbReference type="PANTHER" id="PTHR10277">
    <property type="entry name" value="HOMOCITRATE SYNTHASE-RELATED"/>
    <property type="match status" value="1"/>
</dbReference>
<keyword evidence="2" id="KW-0100">Branched-chain amino acid biosynthesis</keyword>
<organism evidence="6 7">
    <name type="scientific">Acrocarpospora phusangensis</name>
    <dbReference type="NCBI Taxonomy" id="1070424"/>
    <lineage>
        <taxon>Bacteria</taxon>
        <taxon>Bacillati</taxon>
        <taxon>Actinomycetota</taxon>
        <taxon>Actinomycetes</taxon>
        <taxon>Streptosporangiales</taxon>
        <taxon>Streptosporangiaceae</taxon>
        <taxon>Acrocarpospora</taxon>
    </lineage>
</organism>
<dbReference type="AlphaFoldDB" id="A0A919ULZ3"/>
<dbReference type="GO" id="GO:0009098">
    <property type="term" value="P:L-leucine biosynthetic process"/>
    <property type="evidence" value="ECO:0007669"/>
    <property type="project" value="UniProtKB-KW"/>
</dbReference>
<dbReference type="Pfam" id="PF00682">
    <property type="entry name" value="HMGL-like"/>
    <property type="match status" value="1"/>
</dbReference>
<dbReference type="InterPro" id="IPR050073">
    <property type="entry name" value="2-IPM_HCS-like"/>
</dbReference>
<dbReference type="Proteomes" id="UP000640052">
    <property type="component" value="Unassembled WGS sequence"/>
</dbReference>
<name>A0A919ULZ3_9ACTN</name>
<dbReference type="InterPro" id="IPR054691">
    <property type="entry name" value="LeuA/HCS_post-cat"/>
</dbReference>